<evidence type="ECO:0000313" key="2">
    <source>
        <dbReference type="Proteomes" id="UP001143910"/>
    </source>
</evidence>
<evidence type="ECO:0000313" key="1">
    <source>
        <dbReference type="EMBL" id="KAJ2980721.1"/>
    </source>
</evidence>
<comment type="caution">
    <text evidence="1">The sequence shown here is derived from an EMBL/GenBank/DDBJ whole genome shotgun (WGS) entry which is preliminary data.</text>
</comment>
<gene>
    <name evidence="1" type="ORF">NQ176_g2472</name>
</gene>
<dbReference type="Proteomes" id="UP001143910">
    <property type="component" value="Unassembled WGS sequence"/>
</dbReference>
<accession>A0ACC1NQ54</accession>
<proteinExistence type="predicted"/>
<protein>
    <submittedName>
        <fullName evidence="1">Uncharacterized protein</fullName>
    </submittedName>
</protein>
<keyword evidence="2" id="KW-1185">Reference proteome</keyword>
<dbReference type="EMBL" id="JANJQO010000178">
    <property type="protein sequence ID" value="KAJ2980721.1"/>
    <property type="molecule type" value="Genomic_DNA"/>
</dbReference>
<sequence length="512" mass="56720">MAVAKSNLENLSAGGEPPKSSQDDPEKAMSGEPHIEDAMASGYVDQTVQLDSEENARLLKKIHWHLLPAMCIAYIAQALDKGTLGTSSIMGWQKDVGAVGQDYALTSTFLWAGVIVGEPIVNQLNRRLPLPKVLGGAMLMWTALIFALGFTKNVPGVWAIRFLLGFFESAFAPCLLGITVQWYRKKEQAMVTTVWQAAFGAAQGFSSLMGYAFIRVGNSHGLHGWQWLHILVGILSLSSSITLLVLLPDSPTKARWATEEEKVKFVERVRENDQGIQAKRWKTDQVKEVFRDPLAWLLIAMILTQTMVNGGLYTFNSLLINKAFGFDAATAQLLGIPLAVFTVLLYFLIGWLVTKTGQTIYCIIAYVAVNMIGSIVLIKVAPNNHTRGGLLVCYYFMQCIQAVNPSLYTLLSRNIAGHTKKSITYALFFVAWAGGNAIGPQLFQAKWAPRYFNTLYIHIGLYAALILILLAMRLIIVKRNAKRDAASVGENMHAHAFEDLTDLQNSEFRYSY</sequence>
<reference evidence="1" key="1">
    <citation type="submission" date="2022-08" db="EMBL/GenBank/DDBJ databases">
        <title>Genome Sequence of Lecanicillium fungicola.</title>
        <authorList>
            <person name="Buettner E."/>
        </authorList>
    </citation>
    <scope>NUCLEOTIDE SEQUENCE</scope>
    <source>
        <strain evidence="1">Babe33</strain>
    </source>
</reference>
<organism evidence="1 2">
    <name type="scientific">Zarea fungicola</name>
    <dbReference type="NCBI Taxonomy" id="93591"/>
    <lineage>
        <taxon>Eukaryota</taxon>
        <taxon>Fungi</taxon>
        <taxon>Dikarya</taxon>
        <taxon>Ascomycota</taxon>
        <taxon>Pezizomycotina</taxon>
        <taxon>Sordariomycetes</taxon>
        <taxon>Hypocreomycetidae</taxon>
        <taxon>Hypocreales</taxon>
        <taxon>Cordycipitaceae</taxon>
        <taxon>Zarea</taxon>
    </lineage>
</organism>
<name>A0ACC1NQ54_9HYPO</name>